<name>Q5P0X7_AROAE</name>
<gene>
    <name evidence="1" type="ORF">ebA5129</name>
</gene>
<sequence length="93" mass="10442">MSRHITGLQGHPLLTLIKTSSGRDGHTFPMVFTVVAARFRAAFRQLVFMSLCWGWGCVRYAPFFLPAIFTMLRTWFFCTIGAPCASARLRGAI</sequence>
<evidence type="ECO:0000313" key="2">
    <source>
        <dbReference type="Proteomes" id="UP000006552"/>
    </source>
</evidence>
<protein>
    <submittedName>
        <fullName evidence="1">Uncharacterized protein</fullName>
    </submittedName>
</protein>
<dbReference type="HOGENOM" id="CLU_2393473_0_0_4"/>
<dbReference type="AlphaFoldDB" id="Q5P0X7"/>
<keyword evidence="2" id="KW-1185">Reference proteome</keyword>
<dbReference type="KEGG" id="eba:ebA5129"/>
<dbReference type="STRING" id="76114.ebA5129"/>
<dbReference type="Proteomes" id="UP000006552">
    <property type="component" value="Chromosome"/>
</dbReference>
<proteinExistence type="predicted"/>
<reference evidence="1 2" key="1">
    <citation type="journal article" date="2005" name="Arch. Microbiol.">
        <title>The genome sequence of an anaerobic aromatic-degrading denitrifying bacterium, strain EbN1.</title>
        <authorList>
            <person name="Rabus R."/>
            <person name="Kube M."/>
            <person name="Heider J."/>
            <person name="Beck A."/>
            <person name="Heitmann K."/>
            <person name="Widdel F."/>
            <person name="Reinhardt R."/>
        </authorList>
    </citation>
    <scope>NUCLEOTIDE SEQUENCE [LARGE SCALE GENOMIC DNA]</scope>
    <source>
        <strain evidence="1 2">EbN1</strain>
    </source>
</reference>
<accession>Q5P0X7</accession>
<organism evidence="1 2">
    <name type="scientific">Aromatoleum aromaticum (strain DSM 19018 / LMG 30748 / EbN1)</name>
    <name type="common">Azoarcus sp. (strain EbN1)</name>
    <dbReference type="NCBI Taxonomy" id="76114"/>
    <lineage>
        <taxon>Bacteria</taxon>
        <taxon>Pseudomonadati</taxon>
        <taxon>Pseudomonadota</taxon>
        <taxon>Betaproteobacteria</taxon>
        <taxon>Rhodocyclales</taxon>
        <taxon>Rhodocyclaceae</taxon>
        <taxon>Aromatoleum</taxon>
    </lineage>
</organism>
<evidence type="ECO:0000313" key="1">
    <source>
        <dbReference type="EMBL" id="CAI09037.1"/>
    </source>
</evidence>
<dbReference type="EMBL" id="CR555306">
    <property type="protein sequence ID" value="CAI09037.1"/>
    <property type="molecule type" value="Genomic_DNA"/>
</dbReference>